<organism evidence="7 8">
    <name type="scientific">Quercus suber</name>
    <name type="common">Cork oak</name>
    <dbReference type="NCBI Taxonomy" id="58331"/>
    <lineage>
        <taxon>Eukaryota</taxon>
        <taxon>Viridiplantae</taxon>
        <taxon>Streptophyta</taxon>
        <taxon>Embryophyta</taxon>
        <taxon>Tracheophyta</taxon>
        <taxon>Spermatophyta</taxon>
        <taxon>Magnoliopsida</taxon>
        <taxon>eudicotyledons</taxon>
        <taxon>Gunneridae</taxon>
        <taxon>Pentapetalae</taxon>
        <taxon>rosids</taxon>
        <taxon>fabids</taxon>
        <taxon>Fagales</taxon>
        <taxon>Fagaceae</taxon>
        <taxon>Quercus</taxon>
    </lineage>
</organism>
<keyword evidence="5 6" id="KW-0472">Membrane</keyword>
<evidence type="ECO:0000256" key="3">
    <source>
        <dbReference type="ARBA" id="ARBA00022692"/>
    </source>
</evidence>
<evidence type="ECO:0000256" key="4">
    <source>
        <dbReference type="ARBA" id="ARBA00022989"/>
    </source>
</evidence>
<evidence type="ECO:0000313" key="8">
    <source>
        <dbReference type="Proteomes" id="UP000237347"/>
    </source>
</evidence>
<dbReference type="Proteomes" id="UP000237347">
    <property type="component" value="Unassembled WGS sequence"/>
</dbReference>
<evidence type="ECO:0000256" key="1">
    <source>
        <dbReference type="ARBA" id="ARBA00004370"/>
    </source>
</evidence>
<dbReference type="InterPro" id="IPR044991">
    <property type="entry name" value="TET_plant"/>
</dbReference>
<keyword evidence="4 6" id="KW-1133">Transmembrane helix</keyword>
<feature type="transmembrane region" description="Helical" evidence="6">
    <location>
        <begin position="113"/>
        <end position="133"/>
    </location>
</feature>
<comment type="caution">
    <text evidence="7">The sequence shown here is derived from an EMBL/GenBank/DDBJ whole genome shotgun (WGS) entry which is preliminary data.</text>
</comment>
<proteinExistence type="inferred from homology"/>
<dbReference type="PANTHER" id="PTHR32191">
    <property type="entry name" value="TETRASPANIN-8-RELATED"/>
    <property type="match status" value="1"/>
</dbReference>
<comment type="similarity">
    <text evidence="2">Belongs to the tetraspanin (TM4SF) family.</text>
</comment>
<sequence>SLSLSHSLTISILIVDSWRSRQRKRVDPAAASSPCSGGSTETGRQFAYPASKGIDSDCCKPPTSCNNNMATAVAQDPDCYHWNNAPDLLCYECDSCKPGVLENVRRDWHKLSVLNIVMFVFLIGIYSIGCCAFRNTKRAELNTLMAKTESNISNPDGITTVKKKERDKVEMVARQKRRALLAKEVLMFSQIQFVFLSALIQMGQTTQLRVVVDPIHDHLWSIIYSKYQQQEQFAKAIEFRLQFAKDMLIQEFVLEGDLFVLEGDSLILISALKQT</sequence>
<keyword evidence="3 6" id="KW-0812">Transmembrane</keyword>
<keyword evidence="8" id="KW-1185">Reference proteome</keyword>
<dbReference type="AlphaFoldDB" id="A0AAW0LD86"/>
<dbReference type="EMBL" id="PKMF04000118">
    <property type="protein sequence ID" value="KAK7849115.1"/>
    <property type="molecule type" value="Genomic_DNA"/>
</dbReference>
<feature type="non-terminal residue" evidence="7">
    <location>
        <position position="1"/>
    </location>
</feature>
<reference evidence="7 8" key="1">
    <citation type="journal article" date="2018" name="Sci. Data">
        <title>The draft genome sequence of cork oak.</title>
        <authorList>
            <person name="Ramos A.M."/>
            <person name="Usie A."/>
            <person name="Barbosa P."/>
            <person name="Barros P.M."/>
            <person name="Capote T."/>
            <person name="Chaves I."/>
            <person name="Simoes F."/>
            <person name="Abreu I."/>
            <person name="Carrasquinho I."/>
            <person name="Faro C."/>
            <person name="Guimaraes J.B."/>
            <person name="Mendonca D."/>
            <person name="Nobrega F."/>
            <person name="Rodrigues L."/>
            <person name="Saibo N.J.M."/>
            <person name="Varela M.C."/>
            <person name="Egas C."/>
            <person name="Matos J."/>
            <person name="Miguel C.M."/>
            <person name="Oliveira M.M."/>
            <person name="Ricardo C.P."/>
            <person name="Goncalves S."/>
        </authorList>
    </citation>
    <scope>NUCLEOTIDE SEQUENCE [LARGE SCALE GENOMIC DNA]</scope>
    <source>
        <strain evidence="8">cv. HL8</strain>
    </source>
</reference>
<name>A0AAW0LD86_QUESU</name>
<accession>A0AAW0LD86</accession>
<gene>
    <name evidence="7" type="primary">TET5</name>
    <name evidence="7" type="ORF">CFP56_003729</name>
</gene>
<comment type="subcellular location">
    <subcellularLocation>
        <location evidence="1">Membrane</location>
    </subcellularLocation>
</comment>
<dbReference type="GO" id="GO:0009734">
    <property type="term" value="P:auxin-activated signaling pathway"/>
    <property type="evidence" value="ECO:0007669"/>
    <property type="project" value="InterPro"/>
</dbReference>
<protein>
    <submittedName>
        <fullName evidence="7">Tetraspanin-5</fullName>
    </submittedName>
</protein>
<evidence type="ECO:0000256" key="5">
    <source>
        <dbReference type="ARBA" id="ARBA00023136"/>
    </source>
</evidence>
<evidence type="ECO:0000313" key="7">
    <source>
        <dbReference type="EMBL" id="KAK7849115.1"/>
    </source>
</evidence>
<evidence type="ECO:0000256" key="2">
    <source>
        <dbReference type="ARBA" id="ARBA00006840"/>
    </source>
</evidence>
<dbReference type="GO" id="GO:0016020">
    <property type="term" value="C:membrane"/>
    <property type="evidence" value="ECO:0007669"/>
    <property type="project" value="UniProtKB-SubCell"/>
</dbReference>
<evidence type="ECO:0000256" key="6">
    <source>
        <dbReference type="SAM" id="Phobius"/>
    </source>
</evidence>